<dbReference type="SUPFAM" id="SSF53732">
    <property type="entry name" value="Aconitase iron-sulfur domain"/>
    <property type="match status" value="1"/>
</dbReference>
<dbReference type="InterPro" id="IPR036008">
    <property type="entry name" value="Aconitase_4Fe-4S_dom"/>
</dbReference>
<dbReference type="InterPro" id="IPR015931">
    <property type="entry name" value="Acnase/IPM_dHydase_lsu_aba_1/3"/>
</dbReference>
<evidence type="ECO:0000256" key="2">
    <source>
        <dbReference type="ARBA" id="ARBA00022723"/>
    </source>
</evidence>
<evidence type="ECO:0000259" key="6">
    <source>
        <dbReference type="Pfam" id="PF00330"/>
    </source>
</evidence>
<evidence type="ECO:0000256" key="4">
    <source>
        <dbReference type="ARBA" id="ARBA00023014"/>
    </source>
</evidence>
<keyword evidence="3" id="KW-0408">Iron</keyword>
<reference evidence="7 8" key="1">
    <citation type="journal article" date="2014" name="FEMS Microbiol. Ecol.">
        <title>Sphaerotilus natans encrusted with nanoball-shaped Fe(III) oxide minerals formed by nitrate-reducing mixotrophic Fe(II) oxidation.</title>
        <authorList>
            <person name="Park S."/>
            <person name="Kim D.H."/>
            <person name="Lee J.H."/>
            <person name="Hur H.G."/>
        </authorList>
    </citation>
    <scope>NUCLEOTIDE SEQUENCE [LARGE SCALE GENOMIC DNA]</scope>
    <source>
        <strain evidence="7 8">DSM 6575</strain>
    </source>
</reference>
<dbReference type="Gene3D" id="3.30.499.10">
    <property type="entry name" value="Aconitase, domain 3"/>
    <property type="match status" value="1"/>
</dbReference>
<keyword evidence="2" id="KW-0479">Metal-binding</keyword>
<keyword evidence="8" id="KW-1185">Reference proteome</keyword>
<dbReference type="Proteomes" id="UP000026714">
    <property type="component" value="Unassembled WGS sequence"/>
</dbReference>
<evidence type="ECO:0000256" key="3">
    <source>
        <dbReference type="ARBA" id="ARBA00023004"/>
    </source>
</evidence>
<dbReference type="InterPro" id="IPR001030">
    <property type="entry name" value="Acoase/IPM_deHydtase_lsu_aba"/>
</dbReference>
<evidence type="ECO:0000313" key="7">
    <source>
        <dbReference type="EMBL" id="KDB50250.1"/>
    </source>
</evidence>
<dbReference type="EC" id="4.2.1.3" evidence="1"/>
<dbReference type="PANTHER" id="PTHR11670">
    <property type="entry name" value="ACONITASE/IRON-RESPONSIVE ELEMENT FAMILY MEMBER"/>
    <property type="match status" value="1"/>
</dbReference>
<dbReference type="RefSeq" id="WP_162178012.1">
    <property type="nucleotide sequence ID" value="NZ_AZRA01000173.1"/>
</dbReference>
<evidence type="ECO:0000256" key="5">
    <source>
        <dbReference type="ARBA" id="ARBA00023501"/>
    </source>
</evidence>
<dbReference type="STRING" id="34103.SAMN05421778_1252"/>
<sequence length="319" mass="34820">MRLHSRDLLRAFALTDGAETRHGHLYSLPALEANGIGRVSRLPVCLRMILESLLRHLDGPHVSERHVLQLAYWQPRGWRSESIPLIASRVVLQETSVLPLLCDLATLRDAAARNGRSPERIEPLIPVDVTATLQERRATRTDPEFRHLMEWAAQAFEQLRVLPAGVCTGQQTLLERQGVHFPETLIGTEPRLALVNAFGMIGCIVSDLEAEAAMFGQPARIPVPDVIGVHLHGRMDVAASADDLRRSLGARLGRVSVQGQLVEFFGDGAESLSLPERATVAGMAAVHGARAGFFAPDEATATWHALQGDCMKNLVGSVL</sequence>
<comment type="caution">
    <text evidence="7">The sequence shown here is derived from an EMBL/GenBank/DDBJ whole genome shotgun (WGS) entry which is preliminary data.</text>
</comment>
<dbReference type="EMBL" id="AZRA01000173">
    <property type="protein sequence ID" value="KDB50250.1"/>
    <property type="molecule type" value="Genomic_DNA"/>
</dbReference>
<comment type="catalytic activity">
    <reaction evidence="5">
        <text>citrate = D-threo-isocitrate</text>
        <dbReference type="Rhea" id="RHEA:10336"/>
        <dbReference type="ChEBI" id="CHEBI:15562"/>
        <dbReference type="ChEBI" id="CHEBI:16947"/>
        <dbReference type="EC" id="4.2.1.3"/>
    </reaction>
</comment>
<dbReference type="InterPro" id="IPR006249">
    <property type="entry name" value="Aconitase/IRP2"/>
</dbReference>
<evidence type="ECO:0000313" key="8">
    <source>
        <dbReference type="Proteomes" id="UP000026714"/>
    </source>
</evidence>
<feature type="domain" description="Aconitase/3-isopropylmalate dehydratase large subunit alpha/beta/alpha" evidence="6">
    <location>
        <begin position="80"/>
        <end position="307"/>
    </location>
</feature>
<accession>A0A059KFV4</accession>
<dbReference type="Pfam" id="PF00330">
    <property type="entry name" value="Aconitase"/>
    <property type="match status" value="1"/>
</dbReference>
<organism evidence="7 8">
    <name type="scientific">Sphaerotilus natans subsp. natans DSM 6575</name>
    <dbReference type="NCBI Taxonomy" id="1286631"/>
    <lineage>
        <taxon>Bacteria</taxon>
        <taxon>Pseudomonadati</taxon>
        <taxon>Pseudomonadota</taxon>
        <taxon>Betaproteobacteria</taxon>
        <taxon>Burkholderiales</taxon>
        <taxon>Sphaerotilaceae</taxon>
        <taxon>Sphaerotilus</taxon>
    </lineage>
</organism>
<proteinExistence type="predicted"/>
<protein>
    <recommendedName>
        <fullName evidence="1">aconitate hydratase</fullName>
        <ecNumber evidence="1">4.2.1.3</ecNumber>
    </recommendedName>
</protein>
<keyword evidence="4" id="KW-0411">Iron-sulfur</keyword>
<gene>
    <name evidence="7" type="ORF">X805_41540</name>
</gene>
<dbReference type="eggNOG" id="COG1048">
    <property type="taxonomic scope" value="Bacteria"/>
</dbReference>
<dbReference type="GO" id="GO:0051536">
    <property type="term" value="F:iron-sulfur cluster binding"/>
    <property type="evidence" value="ECO:0007669"/>
    <property type="project" value="UniProtKB-KW"/>
</dbReference>
<evidence type="ECO:0000256" key="1">
    <source>
        <dbReference type="ARBA" id="ARBA00012926"/>
    </source>
</evidence>
<dbReference type="PRINTS" id="PR00415">
    <property type="entry name" value="ACONITASE"/>
</dbReference>
<dbReference type="AlphaFoldDB" id="A0A059KFV4"/>
<dbReference type="GO" id="GO:0003994">
    <property type="term" value="F:aconitate hydratase activity"/>
    <property type="evidence" value="ECO:0007669"/>
    <property type="project" value="UniProtKB-EC"/>
</dbReference>
<dbReference type="GO" id="GO:0046872">
    <property type="term" value="F:metal ion binding"/>
    <property type="evidence" value="ECO:0007669"/>
    <property type="project" value="UniProtKB-KW"/>
</dbReference>
<name>A0A059KFV4_9BURK</name>